<keyword evidence="3" id="KW-1188">Viral release from host cell</keyword>
<dbReference type="AlphaFoldDB" id="A0A6M3K496"/>
<evidence type="ECO:0000256" key="2">
    <source>
        <dbReference type="ARBA" id="ARBA00022595"/>
    </source>
</evidence>
<evidence type="ECO:0000256" key="3">
    <source>
        <dbReference type="ARBA" id="ARBA00022612"/>
    </source>
</evidence>
<dbReference type="InterPro" id="IPR020991">
    <property type="entry name" value="Connector_podovirus"/>
</dbReference>
<dbReference type="EMBL" id="MT141482">
    <property type="protein sequence ID" value="QJA62811.1"/>
    <property type="molecule type" value="Genomic_DNA"/>
</dbReference>
<dbReference type="GO" id="GO:0044423">
    <property type="term" value="C:virion component"/>
    <property type="evidence" value="ECO:0007669"/>
    <property type="project" value="UniProtKB-KW"/>
</dbReference>
<keyword evidence="2" id="KW-1162">Viral penetration into host cytoplasm</keyword>
<keyword evidence="5" id="KW-0231">Viral genome packaging</keyword>
<evidence type="ECO:0000256" key="1">
    <source>
        <dbReference type="ARBA" id="ARBA00004328"/>
    </source>
</evidence>
<evidence type="ECO:0000313" key="8">
    <source>
        <dbReference type="EMBL" id="QJA77173.1"/>
    </source>
</evidence>
<evidence type="ECO:0000256" key="4">
    <source>
        <dbReference type="ARBA" id="ARBA00022844"/>
    </source>
</evidence>
<comment type="subcellular location">
    <subcellularLocation>
        <location evidence="1">Virion</location>
    </subcellularLocation>
</comment>
<evidence type="ECO:0000313" key="7">
    <source>
        <dbReference type="EMBL" id="QJA62811.1"/>
    </source>
</evidence>
<sequence>MKSKEFQDNYQIKGWLKECEDSIFDYLNTSNFNQVIHEDYWDFGVIGNSTLYEEEDPEDTITFHVRPPAEIFILANQRGKIDTVYRSFTFTARQAYQKWGKNSGQKVLELMEAQKVEETVKFLHIVLPREERDIRKKDARNMPFGSLYIEPTSKKILSEGGYEEFPFFIGRCYKVSDSEYAYSPASIALADIKMLNTMSRDILEAAQKILHPPIILPHDGYLLPFKTSPKAINYKLSGDKDDKVETLKLDREINLTLEMGNQRRSSIQNAFFVDLFLMLASLPEKTRTATEIAERVNERMLILGPILGRLMHEKLDPIITRTFNILMRNGKIPPPPEMLQGHEYKVIYISPLAKAQRASEIRSVNDLVMAVKSMAEVDTSVIDNIDSDKIVKRVAEISNTGDILRSDDEIVAIREQRAKQQQQQQMIEALPKAGSGVKALTEAEQIAKGEK</sequence>
<organism evidence="8">
    <name type="scientific">viral metagenome</name>
    <dbReference type="NCBI Taxonomy" id="1070528"/>
    <lineage>
        <taxon>unclassified sequences</taxon>
        <taxon>metagenomes</taxon>
        <taxon>organismal metagenomes</taxon>
    </lineage>
</organism>
<protein>
    <submittedName>
        <fullName evidence="8">Putative head tail connector protein</fullName>
    </submittedName>
</protein>
<reference evidence="8" key="1">
    <citation type="submission" date="2020-03" db="EMBL/GenBank/DDBJ databases">
        <title>The deep terrestrial virosphere.</title>
        <authorList>
            <person name="Holmfeldt K."/>
            <person name="Nilsson E."/>
            <person name="Simone D."/>
            <person name="Lopez-Fernandez M."/>
            <person name="Wu X."/>
            <person name="de Brujin I."/>
            <person name="Lundin D."/>
            <person name="Andersson A."/>
            <person name="Bertilsson S."/>
            <person name="Dopson M."/>
        </authorList>
    </citation>
    <scope>NUCLEOTIDE SEQUENCE</scope>
    <source>
        <strain evidence="8">MM415A01356</strain>
        <strain evidence="7">MM415B00724</strain>
    </source>
</reference>
<gene>
    <name evidence="8" type="ORF">MM415A01356_0017</name>
    <name evidence="7" type="ORF">MM415B00724_0014</name>
</gene>
<evidence type="ECO:0000256" key="6">
    <source>
        <dbReference type="ARBA" id="ARBA00023296"/>
    </source>
</evidence>
<name>A0A6M3K496_9ZZZZ</name>
<evidence type="ECO:0000256" key="5">
    <source>
        <dbReference type="ARBA" id="ARBA00023219"/>
    </source>
</evidence>
<keyword evidence="4" id="KW-0946">Virion</keyword>
<dbReference type="Pfam" id="PF12236">
    <property type="entry name" value="Head-tail_con"/>
    <property type="match status" value="1"/>
</dbReference>
<keyword evidence="6" id="KW-1160">Virus entry into host cell</keyword>
<proteinExistence type="predicted"/>
<accession>A0A6M3K496</accession>
<dbReference type="GO" id="GO:0046718">
    <property type="term" value="P:symbiont entry into host cell"/>
    <property type="evidence" value="ECO:0007669"/>
    <property type="project" value="UniProtKB-KW"/>
</dbReference>
<dbReference type="EMBL" id="MT142267">
    <property type="protein sequence ID" value="QJA77173.1"/>
    <property type="molecule type" value="Genomic_DNA"/>
</dbReference>